<comment type="catalytic activity">
    <reaction evidence="10">
        <text>a ubiquinone + NADH + 5 H(+)(in) = a ubiquinol + NAD(+) + 4 H(+)(out)</text>
        <dbReference type="Rhea" id="RHEA:29091"/>
        <dbReference type="Rhea" id="RHEA-COMP:9565"/>
        <dbReference type="Rhea" id="RHEA-COMP:9566"/>
        <dbReference type="ChEBI" id="CHEBI:15378"/>
        <dbReference type="ChEBI" id="CHEBI:16389"/>
        <dbReference type="ChEBI" id="CHEBI:17976"/>
        <dbReference type="ChEBI" id="CHEBI:57540"/>
        <dbReference type="ChEBI" id="CHEBI:57945"/>
        <dbReference type="EC" id="7.1.1.2"/>
    </reaction>
</comment>
<dbReference type="AlphaFoldDB" id="A0A371R640"/>
<comment type="caution">
    <text evidence="13">The sequence shown here is derived from an EMBL/GenBank/DDBJ whole genome shotgun (WGS) entry which is preliminary data.</text>
</comment>
<feature type="transmembrane region" description="Helical" evidence="11">
    <location>
        <begin position="147"/>
        <end position="166"/>
    </location>
</feature>
<evidence type="ECO:0000313" key="14">
    <source>
        <dbReference type="Proteomes" id="UP000256877"/>
    </source>
</evidence>
<keyword evidence="3" id="KW-0679">Respiratory chain</keyword>
<dbReference type="PANTHER" id="PTHR46552">
    <property type="entry name" value="NADH-UBIQUINONE OXIDOREDUCTASE CHAIN 2"/>
    <property type="match status" value="1"/>
</dbReference>
<comment type="subcellular location">
    <subcellularLocation>
        <location evidence="1">Membrane</location>
        <topology evidence="1">Multi-pass membrane protein</topology>
    </subcellularLocation>
</comment>
<keyword evidence="6" id="KW-0249">Electron transport</keyword>
<sequence>MELLAPLLITYTAVRIIANRGRWADVAYIIVLTYLSTVYTYAVIPLAVPYLLAIYAIRRGKLANYAGFGSALSFTGVIIMTAYANSPHLLALGFVMATLAPAVLLPALGDRGSLEGLFRYLLISSISSSLLISGLSLRSAWPEIAELLIMLAIMTELGVAPIYIWVVDVYGRSSATGLALLASLPKLAAAYALIAIRPAVPAPIPVVLGALSMLIGNLGALTSRELNKILAYSSVLHGGFAVFIYPVNPPLSLAIMLADALGKMSLFYYADGGSAKWASLVIVMNQIGIPPALGFWPKLLIIIAAVEAWGWAAGAYLLANIVMSVPYYIRVFQTIPEGVAKFAFLSAVIVLALGFVPDFWIRYILSL</sequence>
<dbReference type="InterPro" id="IPR001750">
    <property type="entry name" value="ND/Mrp_TM"/>
</dbReference>
<evidence type="ECO:0000256" key="5">
    <source>
        <dbReference type="ARBA" id="ARBA00022967"/>
    </source>
</evidence>
<evidence type="ECO:0000256" key="9">
    <source>
        <dbReference type="ARBA" id="ARBA00023136"/>
    </source>
</evidence>
<keyword evidence="8" id="KW-0520">NAD</keyword>
<feature type="transmembrane region" description="Helical" evidence="11">
    <location>
        <begin position="202"/>
        <end position="222"/>
    </location>
</feature>
<evidence type="ECO:0000256" key="2">
    <source>
        <dbReference type="ARBA" id="ARBA00022448"/>
    </source>
</evidence>
<reference evidence="13 14" key="1">
    <citation type="submission" date="2017-07" db="EMBL/GenBank/DDBJ databases">
        <title>Draft genome sequence of aerobic hyperthermophilic archaea, Pyrobaculum aerophilum YKB31 and YKB32.</title>
        <authorList>
            <person name="Mochizuki T."/>
            <person name="Berliner A.J."/>
            <person name="Yoshida-Takashima Y."/>
            <person name="Takaki Y."/>
            <person name="Nunoura T."/>
            <person name="Takai K."/>
        </authorList>
    </citation>
    <scope>NUCLEOTIDE SEQUENCE [LARGE SCALE GENOMIC DNA]</scope>
    <source>
        <strain evidence="13 14">YKB32</strain>
    </source>
</reference>
<gene>
    <name evidence="13" type="ORF">CGL52_02865</name>
</gene>
<protein>
    <submittedName>
        <fullName evidence="13">NADH-ubiquinone oxidoreductase</fullName>
    </submittedName>
</protein>
<dbReference type="PANTHER" id="PTHR46552:SF1">
    <property type="entry name" value="NADH-UBIQUINONE OXIDOREDUCTASE CHAIN 2"/>
    <property type="match status" value="1"/>
</dbReference>
<dbReference type="OrthoDB" id="29144at2157"/>
<feature type="transmembrane region" description="Helical" evidence="11">
    <location>
        <begin position="178"/>
        <end position="196"/>
    </location>
</feature>
<feature type="transmembrane region" description="Helical" evidence="11">
    <location>
        <begin position="120"/>
        <end position="141"/>
    </location>
</feature>
<feature type="domain" description="NADH:quinone oxidoreductase/Mrp antiporter transmembrane" evidence="12">
    <location>
        <begin position="135"/>
        <end position="270"/>
    </location>
</feature>
<dbReference type="Proteomes" id="UP000256877">
    <property type="component" value="Unassembled WGS sequence"/>
</dbReference>
<dbReference type="EMBL" id="NMUF01000005">
    <property type="protein sequence ID" value="RFA99499.1"/>
    <property type="molecule type" value="Genomic_DNA"/>
</dbReference>
<evidence type="ECO:0000313" key="13">
    <source>
        <dbReference type="EMBL" id="RFA99499.1"/>
    </source>
</evidence>
<organism evidence="13 14">
    <name type="scientific">Pyrobaculum aerophilum</name>
    <dbReference type="NCBI Taxonomy" id="13773"/>
    <lineage>
        <taxon>Archaea</taxon>
        <taxon>Thermoproteota</taxon>
        <taxon>Thermoprotei</taxon>
        <taxon>Thermoproteales</taxon>
        <taxon>Thermoproteaceae</taxon>
        <taxon>Pyrobaculum</taxon>
    </lineage>
</organism>
<evidence type="ECO:0000256" key="3">
    <source>
        <dbReference type="ARBA" id="ARBA00022660"/>
    </source>
</evidence>
<dbReference type="RefSeq" id="WP_116430411.1">
    <property type="nucleotide sequence ID" value="NZ_NMUF01000005.1"/>
</dbReference>
<evidence type="ECO:0000256" key="7">
    <source>
        <dbReference type="ARBA" id="ARBA00022989"/>
    </source>
</evidence>
<accession>A0A371R640</accession>
<keyword evidence="2" id="KW-0813">Transport</keyword>
<feature type="transmembrane region" description="Helical" evidence="11">
    <location>
        <begin position="62"/>
        <end position="83"/>
    </location>
</feature>
<evidence type="ECO:0000256" key="11">
    <source>
        <dbReference type="SAM" id="Phobius"/>
    </source>
</evidence>
<keyword evidence="13" id="KW-0830">Ubiquinone</keyword>
<feature type="transmembrane region" description="Helical" evidence="11">
    <location>
        <begin position="28"/>
        <end position="55"/>
    </location>
</feature>
<dbReference type="Pfam" id="PF00361">
    <property type="entry name" value="Proton_antipo_M"/>
    <property type="match status" value="1"/>
</dbReference>
<evidence type="ECO:0000259" key="12">
    <source>
        <dbReference type="Pfam" id="PF00361"/>
    </source>
</evidence>
<evidence type="ECO:0000256" key="10">
    <source>
        <dbReference type="ARBA" id="ARBA00049551"/>
    </source>
</evidence>
<feature type="transmembrane region" description="Helical" evidence="11">
    <location>
        <begin position="229"/>
        <end position="247"/>
    </location>
</feature>
<keyword evidence="4 11" id="KW-0812">Transmembrane</keyword>
<feature type="transmembrane region" description="Helical" evidence="11">
    <location>
        <begin position="308"/>
        <end position="330"/>
    </location>
</feature>
<keyword evidence="5" id="KW-1278">Translocase</keyword>
<evidence type="ECO:0000256" key="8">
    <source>
        <dbReference type="ARBA" id="ARBA00023027"/>
    </source>
</evidence>
<keyword evidence="9 11" id="KW-0472">Membrane</keyword>
<evidence type="ECO:0000256" key="1">
    <source>
        <dbReference type="ARBA" id="ARBA00004141"/>
    </source>
</evidence>
<feature type="transmembrane region" description="Helical" evidence="11">
    <location>
        <begin position="89"/>
        <end position="108"/>
    </location>
</feature>
<dbReference type="GO" id="GO:0008137">
    <property type="term" value="F:NADH dehydrogenase (ubiquinone) activity"/>
    <property type="evidence" value="ECO:0007669"/>
    <property type="project" value="UniProtKB-EC"/>
</dbReference>
<evidence type="ECO:0000256" key="6">
    <source>
        <dbReference type="ARBA" id="ARBA00022982"/>
    </source>
</evidence>
<dbReference type="GO" id="GO:0016020">
    <property type="term" value="C:membrane"/>
    <property type="evidence" value="ECO:0007669"/>
    <property type="project" value="UniProtKB-SubCell"/>
</dbReference>
<proteinExistence type="predicted"/>
<evidence type="ECO:0000256" key="4">
    <source>
        <dbReference type="ARBA" id="ARBA00022692"/>
    </source>
</evidence>
<keyword evidence="7 11" id="KW-1133">Transmembrane helix</keyword>
<dbReference type="InterPro" id="IPR050175">
    <property type="entry name" value="Complex_I_Subunit_2"/>
</dbReference>
<feature type="transmembrane region" description="Helical" evidence="11">
    <location>
        <begin position="342"/>
        <end position="365"/>
    </location>
</feature>
<name>A0A371R640_9CREN</name>